<dbReference type="Proteomes" id="UP001054945">
    <property type="component" value="Unassembled WGS sequence"/>
</dbReference>
<sequence>MHKRMLVIDEQLENCYRRKRPPRRGTRFVSNTFSRGIFLLKLTYEIPVSLQEELLWQQNAFEMHLVTLRCAIKCSVNVMRVSGKNFDHLM</sequence>
<reference evidence="1 2" key="1">
    <citation type="submission" date="2021-06" db="EMBL/GenBank/DDBJ databases">
        <title>Caerostris extrusa draft genome.</title>
        <authorList>
            <person name="Kono N."/>
            <person name="Arakawa K."/>
        </authorList>
    </citation>
    <scope>NUCLEOTIDE SEQUENCE [LARGE SCALE GENOMIC DNA]</scope>
</reference>
<dbReference type="AlphaFoldDB" id="A0AAV4SE92"/>
<evidence type="ECO:0000313" key="1">
    <source>
        <dbReference type="EMBL" id="GIY32299.1"/>
    </source>
</evidence>
<comment type="caution">
    <text evidence="1">The sequence shown here is derived from an EMBL/GenBank/DDBJ whole genome shotgun (WGS) entry which is preliminary data.</text>
</comment>
<gene>
    <name evidence="1" type="ORF">CEXT_133691</name>
</gene>
<name>A0AAV4SE92_CAEEX</name>
<keyword evidence="2" id="KW-1185">Reference proteome</keyword>
<proteinExistence type="predicted"/>
<organism evidence="1 2">
    <name type="scientific">Caerostris extrusa</name>
    <name type="common">Bark spider</name>
    <name type="synonym">Caerostris bankana</name>
    <dbReference type="NCBI Taxonomy" id="172846"/>
    <lineage>
        <taxon>Eukaryota</taxon>
        <taxon>Metazoa</taxon>
        <taxon>Ecdysozoa</taxon>
        <taxon>Arthropoda</taxon>
        <taxon>Chelicerata</taxon>
        <taxon>Arachnida</taxon>
        <taxon>Araneae</taxon>
        <taxon>Araneomorphae</taxon>
        <taxon>Entelegynae</taxon>
        <taxon>Araneoidea</taxon>
        <taxon>Araneidae</taxon>
        <taxon>Caerostris</taxon>
    </lineage>
</organism>
<evidence type="ECO:0000313" key="2">
    <source>
        <dbReference type="Proteomes" id="UP001054945"/>
    </source>
</evidence>
<dbReference type="EMBL" id="BPLR01009489">
    <property type="protein sequence ID" value="GIY32299.1"/>
    <property type="molecule type" value="Genomic_DNA"/>
</dbReference>
<accession>A0AAV4SE92</accession>
<protein>
    <submittedName>
        <fullName evidence="1">Uncharacterized protein</fullName>
    </submittedName>
</protein>